<dbReference type="AlphaFoldDB" id="A0A3B0X2W4"/>
<feature type="non-terminal residue" evidence="2">
    <location>
        <position position="102"/>
    </location>
</feature>
<dbReference type="Pfam" id="PF13511">
    <property type="entry name" value="DUF4124"/>
    <property type="match status" value="1"/>
</dbReference>
<proteinExistence type="predicted"/>
<evidence type="ECO:0000259" key="1">
    <source>
        <dbReference type="Pfam" id="PF13511"/>
    </source>
</evidence>
<accession>A0A3B0X2W4</accession>
<dbReference type="EMBL" id="UOFG01000064">
    <property type="protein sequence ID" value="VAW59080.1"/>
    <property type="molecule type" value="Genomic_DNA"/>
</dbReference>
<protein>
    <recommendedName>
        <fullName evidence="1">DUF4124 domain-containing protein</fullName>
    </recommendedName>
</protein>
<dbReference type="InterPro" id="IPR025392">
    <property type="entry name" value="DUF4124"/>
</dbReference>
<name>A0A3B0X2W4_9ZZZZ</name>
<evidence type="ECO:0000313" key="2">
    <source>
        <dbReference type="EMBL" id="VAW59080.1"/>
    </source>
</evidence>
<organism evidence="2">
    <name type="scientific">hydrothermal vent metagenome</name>
    <dbReference type="NCBI Taxonomy" id="652676"/>
    <lineage>
        <taxon>unclassified sequences</taxon>
        <taxon>metagenomes</taxon>
        <taxon>ecological metagenomes</taxon>
    </lineage>
</organism>
<gene>
    <name evidence="2" type="ORF">MNBD_GAMMA11-1752</name>
</gene>
<sequence length="102" mass="11681">MFRWLLISGIMAGLLSSSLALAGVKKWVDEDGQVHYGDRVPSKYLINEHSELNEQGIVVHTTHAIKTGDALDEENRQKAISLKIERERMIVERKKELRDRVL</sequence>
<reference evidence="2" key="1">
    <citation type="submission" date="2018-06" db="EMBL/GenBank/DDBJ databases">
        <authorList>
            <person name="Zhirakovskaya E."/>
        </authorList>
    </citation>
    <scope>NUCLEOTIDE SEQUENCE</scope>
</reference>
<feature type="domain" description="DUF4124" evidence="1">
    <location>
        <begin position="14"/>
        <end position="40"/>
    </location>
</feature>